<dbReference type="Pfam" id="PF07100">
    <property type="entry name" value="ASRT"/>
    <property type="match status" value="1"/>
</dbReference>
<gene>
    <name evidence="1" type="ORF">HMPREF3293_01180</name>
</gene>
<dbReference type="SUPFAM" id="SSF89232">
    <property type="entry name" value="Hypothetical protein TM1070"/>
    <property type="match status" value="1"/>
</dbReference>
<dbReference type="STRING" id="626937.HMPREF3293_01180"/>
<evidence type="ECO:0008006" key="3">
    <source>
        <dbReference type="Google" id="ProtNLM"/>
    </source>
</evidence>
<dbReference type="Proteomes" id="UP000070366">
    <property type="component" value="Unassembled WGS sequence"/>
</dbReference>
<dbReference type="InterPro" id="IPR036698">
    <property type="entry name" value="TM1070-like_sf"/>
</dbReference>
<dbReference type="Gene3D" id="2.60.290.11">
    <property type="entry name" value="TM1070-like"/>
    <property type="match status" value="1"/>
</dbReference>
<dbReference type="AlphaFoldDB" id="A0A136Q5C3"/>
<keyword evidence="2" id="KW-1185">Reference proteome</keyword>
<dbReference type="KEGG" id="cmiu:B1H56_06140"/>
<evidence type="ECO:0000313" key="2">
    <source>
        <dbReference type="Proteomes" id="UP000070366"/>
    </source>
</evidence>
<sequence length="119" mass="13191">MELGKKTWVFADGDLPPQGQSEPLGHEALMVVNNCGEEAEITLDLLFEDKEPKEGIKITVPAKRVNCFRMDFPIGEEAYSIPKGQYAVILNSSVPVVAVFGRLDRRKDMAYYPVAGYGI</sequence>
<organism evidence="1 2">
    <name type="scientific">Christensenella minuta</name>
    <dbReference type="NCBI Taxonomy" id="626937"/>
    <lineage>
        <taxon>Bacteria</taxon>
        <taxon>Bacillati</taxon>
        <taxon>Bacillota</taxon>
        <taxon>Clostridia</taxon>
        <taxon>Christensenellales</taxon>
        <taxon>Christensenellaceae</taxon>
        <taxon>Christensenella</taxon>
    </lineage>
</organism>
<comment type="caution">
    <text evidence="1">The sequence shown here is derived from an EMBL/GenBank/DDBJ whole genome shotgun (WGS) entry which is preliminary data.</text>
</comment>
<reference evidence="1 2" key="1">
    <citation type="submission" date="2016-02" db="EMBL/GenBank/DDBJ databases">
        <authorList>
            <person name="Wen L."/>
            <person name="He K."/>
            <person name="Yang H."/>
        </authorList>
    </citation>
    <scope>NUCLEOTIDE SEQUENCE [LARGE SCALE GENOMIC DNA]</scope>
    <source>
        <strain evidence="1 2">DSM 22607</strain>
    </source>
</reference>
<dbReference type="OrthoDB" id="9801697at2"/>
<dbReference type="InterPro" id="IPR009794">
    <property type="entry name" value="ASRT"/>
</dbReference>
<dbReference type="RefSeq" id="WP_066517772.1">
    <property type="nucleotide sequence ID" value="NZ_CABMOF010000001.1"/>
</dbReference>
<proteinExistence type="predicted"/>
<name>A0A136Q5C3_9FIRM</name>
<accession>A0A136Q5C3</accession>
<dbReference type="EMBL" id="LSZW01000054">
    <property type="protein sequence ID" value="KXK65888.1"/>
    <property type="molecule type" value="Genomic_DNA"/>
</dbReference>
<evidence type="ECO:0000313" key="1">
    <source>
        <dbReference type="EMBL" id="KXK65888.1"/>
    </source>
</evidence>
<protein>
    <recommendedName>
        <fullName evidence="3">Sensory rhodopsin transducer</fullName>
    </recommendedName>
</protein>